<evidence type="ECO:0000313" key="6">
    <source>
        <dbReference type="Proteomes" id="UP000747542"/>
    </source>
</evidence>
<dbReference type="Proteomes" id="UP000747542">
    <property type="component" value="Unassembled WGS sequence"/>
</dbReference>
<evidence type="ECO:0000256" key="3">
    <source>
        <dbReference type="ARBA" id="ARBA00022989"/>
    </source>
</evidence>
<name>A0A8J5JCZ7_HOMAM</name>
<dbReference type="PANTHER" id="PTHR23507">
    <property type="entry name" value="ZGC:174356"/>
    <property type="match status" value="1"/>
</dbReference>
<reference evidence="5" key="1">
    <citation type="journal article" date="2021" name="Sci. Adv.">
        <title>The American lobster genome reveals insights on longevity, neural, and immune adaptations.</title>
        <authorList>
            <person name="Polinski J.M."/>
            <person name="Zimin A.V."/>
            <person name="Clark K.F."/>
            <person name="Kohn A.B."/>
            <person name="Sadowski N."/>
            <person name="Timp W."/>
            <person name="Ptitsyn A."/>
            <person name="Khanna P."/>
            <person name="Romanova D.Y."/>
            <person name="Williams P."/>
            <person name="Greenwood S.J."/>
            <person name="Moroz L.L."/>
            <person name="Walt D.R."/>
            <person name="Bodnar A.G."/>
        </authorList>
    </citation>
    <scope>NUCLEOTIDE SEQUENCE</scope>
    <source>
        <strain evidence="5">GMGI-L3</strain>
    </source>
</reference>
<dbReference type="InterPro" id="IPR036259">
    <property type="entry name" value="MFS_trans_sf"/>
</dbReference>
<evidence type="ECO:0000256" key="2">
    <source>
        <dbReference type="ARBA" id="ARBA00022692"/>
    </source>
</evidence>
<comment type="subcellular location">
    <subcellularLocation>
        <location evidence="1">Membrane</location>
        <topology evidence="1">Multi-pass membrane protein</topology>
    </subcellularLocation>
</comment>
<keyword evidence="4" id="KW-0472">Membrane</keyword>
<organism evidence="5 6">
    <name type="scientific">Homarus americanus</name>
    <name type="common">American lobster</name>
    <dbReference type="NCBI Taxonomy" id="6706"/>
    <lineage>
        <taxon>Eukaryota</taxon>
        <taxon>Metazoa</taxon>
        <taxon>Ecdysozoa</taxon>
        <taxon>Arthropoda</taxon>
        <taxon>Crustacea</taxon>
        <taxon>Multicrustacea</taxon>
        <taxon>Malacostraca</taxon>
        <taxon>Eumalacostraca</taxon>
        <taxon>Eucarida</taxon>
        <taxon>Decapoda</taxon>
        <taxon>Pleocyemata</taxon>
        <taxon>Astacidea</taxon>
        <taxon>Nephropoidea</taxon>
        <taxon>Nephropidae</taxon>
        <taxon>Homarus</taxon>
    </lineage>
</organism>
<evidence type="ECO:0000313" key="5">
    <source>
        <dbReference type="EMBL" id="KAG7156167.1"/>
    </source>
</evidence>
<keyword evidence="2" id="KW-0812">Transmembrane</keyword>
<dbReference type="Gene3D" id="1.20.1250.20">
    <property type="entry name" value="MFS general substrate transporter like domains"/>
    <property type="match status" value="1"/>
</dbReference>
<protein>
    <submittedName>
        <fullName evidence="5">Putative proton-coupled folate transporter-like 9</fullName>
    </submittedName>
</protein>
<dbReference type="GO" id="GO:0022857">
    <property type="term" value="F:transmembrane transporter activity"/>
    <property type="evidence" value="ECO:0007669"/>
    <property type="project" value="TreeGrafter"/>
</dbReference>
<dbReference type="EMBL" id="JAHLQT010039764">
    <property type="protein sequence ID" value="KAG7156167.1"/>
    <property type="molecule type" value="Genomic_DNA"/>
</dbReference>
<comment type="caution">
    <text evidence="5">The sequence shown here is derived from an EMBL/GenBank/DDBJ whole genome shotgun (WGS) entry which is preliminary data.</text>
</comment>
<gene>
    <name evidence="5" type="primary">Slc46a1-L9</name>
    <name evidence="5" type="ORF">Hamer_G026275</name>
</gene>
<keyword evidence="6" id="KW-1185">Reference proteome</keyword>
<dbReference type="AlphaFoldDB" id="A0A8J5JCZ7"/>
<evidence type="ECO:0000256" key="4">
    <source>
        <dbReference type="ARBA" id="ARBA00023136"/>
    </source>
</evidence>
<dbReference type="PANTHER" id="PTHR23507:SF1">
    <property type="entry name" value="FI18259P1-RELATED"/>
    <property type="match status" value="1"/>
</dbReference>
<sequence length="259" mass="28595">MDTSTQVTLVNFMSCTPPDNSEVILEGDICGFTGTDEGKSMWVNYGLSEVVCGNLTNYDTSQVAVQDLVSNFLMYRSIFETAIQYHHLCVFVYMSVPGGGHGEPQVLTTRRWCVVVLGSWSDRWGRRVPLMFALTCLLGESTAYLVNALVPSWPLEVTLVSSVPYSLSGGTHGLLMLCFAHLADNSKSREGNVNHMFVQRALKWDPSQYSQWATLSSLLSVLAEWTVNQTVMVVVVSLLVCCQVFPTAGWGDGRCLKDL</sequence>
<evidence type="ECO:0000256" key="1">
    <source>
        <dbReference type="ARBA" id="ARBA00004141"/>
    </source>
</evidence>
<dbReference type="GO" id="GO:0016020">
    <property type="term" value="C:membrane"/>
    <property type="evidence" value="ECO:0007669"/>
    <property type="project" value="UniProtKB-SubCell"/>
</dbReference>
<keyword evidence="3" id="KW-1133">Transmembrane helix</keyword>
<accession>A0A8J5JCZ7</accession>
<proteinExistence type="predicted"/>